<dbReference type="InterPro" id="IPR011701">
    <property type="entry name" value="MFS"/>
</dbReference>
<dbReference type="GO" id="GO:0015867">
    <property type="term" value="P:ATP transport"/>
    <property type="evidence" value="ECO:0007669"/>
    <property type="project" value="TreeGrafter"/>
</dbReference>
<evidence type="ECO:0000313" key="7">
    <source>
        <dbReference type="EMBL" id="TRY61339.1"/>
    </source>
</evidence>
<protein>
    <recommendedName>
        <fullName evidence="6">Major facilitator superfamily (MFS) profile domain-containing protein</fullName>
    </recommendedName>
</protein>
<feature type="transmembrane region" description="Helical" evidence="5">
    <location>
        <begin position="286"/>
        <end position="306"/>
    </location>
</feature>
<sequence>MKTTDFSDNLLDAHGGSPAQIYLKISSDPMDAQNEASGHHWTRREKYAWFFTLLFGTTAVYASRTTMPLVAPAAAKDLAWTKTEVGTVLSCFFWGYTLTQAGLNHIVLNQQILGGYLSDRFGAERVLLASGIVWGFITFWFHQIVYLVSDHEMALNLIVLSRVVLGAAQGGTRVHFPALASISSTNLNVRDRSFFFSATTAGSAFGTLLTGTLGSYLNESFGWPHVFYAIGLISLVWVSVLKYYAMELNRNRKQILGLSATSALLGNRVPSKSNVPWLKYLRHPSLWACIVCHFCQNNCFFILLSWLPTYFHDNFPEAKSSIFNVVPWLLMVPGIVCSSLLSNRLIHSGYSVGQTRKIVEAVALLTEAVCLVLIGKATSFPVALILSTVCLFAAAFHNAACIVNPQDLAPKHCGSIFGIMNAAGAVPGWIRVFKVCLGLTTLAIFASAFHKFGTVPNAVDIAPKHSGSVFGIVNTAGSFAGFVGVYIAGYILELSGSWSAVFNLTAVINCVGLF</sequence>
<dbReference type="Pfam" id="PF07690">
    <property type="entry name" value="MFS_1"/>
    <property type="match status" value="1"/>
</dbReference>
<evidence type="ECO:0000256" key="1">
    <source>
        <dbReference type="ARBA" id="ARBA00004141"/>
    </source>
</evidence>
<evidence type="ECO:0000256" key="4">
    <source>
        <dbReference type="ARBA" id="ARBA00023136"/>
    </source>
</evidence>
<dbReference type="STRING" id="6832.A0A553N7H0"/>
<keyword evidence="3 5" id="KW-1133">Transmembrane helix</keyword>
<dbReference type="Gene3D" id="1.20.1250.20">
    <property type="entry name" value="MFS general substrate transporter like domains"/>
    <property type="match status" value="3"/>
</dbReference>
<name>A0A553N7H0_TIGCA</name>
<dbReference type="PANTHER" id="PTHR11662">
    <property type="entry name" value="SOLUTE CARRIER FAMILY 17"/>
    <property type="match status" value="1"/>
</dbReference>
<feature type="transmembrane region" description="Helical" evidence="5">
    <location>
        <begin position="326"/>
        <end position="346"/>
    </location>
</feature>
<comment type="subcellular location">
    <subcellularLocation>
        <location evidence="1">Membrane</location>
        <topology evidence="1">Multi-pass membrane protein</topology>
    </subcellularLocation>
</comment>
<dbReference type="InterPro" id="IPR050382">
    <property type="entry name" value="MFS_Na/Anion_cotransporter"/>
</dbReference>
<dbReference type="PANTHER" id="PTHR11662:SF279">
    <property type="entry name" value="VOLTAGE-GATED PURINE NUCLEOTIDE UNIPORTER SLC17A9"/>
    <property type="match status" value="1"/>
</dbReference>
<dbReference type="SUPFAM" id="SSF103473">
    <property type="entry name" value="MFS general substrate transporter"/>
    <property type="match status" value="2"/>
</dbReference>
<dbReference type="FunFam" id="1.20.1250.20:FF:000059">
    <property type="entry name" value="Solute carrier family 17 member 9"/>
    <property type="match status" value="1"/>
</dbReference>
<proteinExistence type="predicted"/>
<gene>
    <name evidence="7" type="ORF">TCAL_08413</name>
</gene>
<dbReference type="InterPro" id="IPR020846">
    <property type="entry name" value="MFS_dom"/>
</dbReference>
<keyword evidence="2 5" id="KW-0812">Transmembrane</keyword>
<feature type="transmembrane region" description="Helical" evidence="5">
    <location>
        <begin position="469"/>
        <end position="492"/>
    </location>
</feature>
<keyword evidence="4 5" id="KW-0472">Membrane</keyword>
<feature type="transmembrane region" description="Helical" evidence="5">
    <location>
        <begin position="358"/>
        <end position="374"/>
    </location>
</feature>
<dbReference type="AlphaFoldDB" id="A0A553N7H0"/>
<feature type="non-terminal residue" evidence="7">
    <location>
        <position position="514"/>
    </location>
</feature>
<feature type="transmembrane region" description="Helical" evidence="5">
    <location>
        <begin position="47"/>
        <end position="63"/>
    </location>
</feature>
<comment type="caution">
    <text evidence="7">The sequence shown here is derived from an EMBL/GenBank/DDBJ whole genome shotgun (WGS) entry which is preliminary data.</text>
</comment>
<dbReference type="OMA" id="LITFWMP"/>
<dbReference type="GO" id="GO:0016020">
    <property type="term" value="C:membrane"/>
    <property type="evidence" value="ECO:0007669"/>
    <property type="project" value="UniProtKB-SubCell"/>
</dbReference>
<evidence type="ECO:0000256" key="5">
    <source>
        <dbReference type="SAM" id="Phobius"/>
    </source>
</evidence>
<feature type="transmembrane region" description="Helical" evidence="5">
    <location>
        <begin position="429"/>
        <end position="449"/>
    </location>
</feature>
<accession>A0A553N7H0</accession>
<dbReference type="PROSITE" id="PS50850">
    <property type="entry name" value="MFS"/>
    <property type="match status" value="1"/>
</dbReference>
<feature type="transmembrane region" description="Helical" evidence="5">
    <location>
        <begin position="193"/>
        <end position="214"/>
    </location>
</feature>
<dbReference type="EMBL" id="VCGU01000459">
    <property type="protein sequence ID" value="TRY61339.1"/>
    <property type="molecule type" value="Genomic_DNA"/>
</dbReference>
<dbReference type="InterPro" id="IPR036259">
    <property type="entry name" value="MFS_trans_sf"/>
</dbReference>
<dbReference type="Proteomes" id="UP000318571">
    <property type="component" value="Chromosome 8"/>
</dbReference>
<reference evidence="7 8" key="1">
    <citation type="journal article" date="2018" name="Nat. Ecol. Evol.">
        <title>Genomic signatures of mitonuclear coevolution across populations of Tigriopus californicus.</title>
        <authorList>
            <person name="Barreto F.S."/>
            <person name="Watson E.T."/>
            <person name="Lima T.G."/>
            <person name="Willett C.S."/>
            <person name="Edmands S."/>
            <person name="Li W."/>
            <person name="Burton R.S."/>
        </authorList>
    </citation>
    <scope>NUCLEOTIDE SEQUENCE [LARGE SCALE GENOMIC DNA]</scope>
    <source>
        <strain evidence="7 8">San Diego</strain>
    </source>
</reference>
<evidence type="ECO:0000313" key="8">
    <source>
        <dbReference type="Proteomes" id="UP000318571"/>
    </source>
</evidence>
<keyword evidence="8" id="KW-1185">Reference proteome</keyword>
<organism evidence="7 8">
    <name type="scientific">Tigriopus californicus</name>
    <name type="common">Marine copepod</name>
    <dbReference type="NCBI Taxonomy" id="6832"/>
    <lineage>
        <taxon>Eukaryota</taxon>
        <taxon>Metazoa</taxon>
        <taxon>Ecdysozoa</taxon>
        <taxon>Arthropoda</taxon>
        <taxon>Crustacea</taxon>
        <taxon>Multicrustacea</taxon>
        <taxon>Hexanauplia</taxon>
        <taxon>Copepoda</taxon>
        <taxon>Harpacticoida</taxon>
        <taxon>Harpacticidae</taxon>
        <taxon>Tigriopus</taxon>
    </lineage>
</organism>
<feature type="transmembrane region" description="Helical" evidence="5">
    <location>
        <begin position="226"/>
        <end position="245"/>
    </location>
</feature>
<dbReference type="GO" id="GO:0022857">
    <property type="term" value="F:transmembrane transporter activity"/>
    <property type="evidence" value="ECO:0007669"/>
    <property type="project" value="InterPro"/>
</dbReference>
<evidence type="ECO:0000259" key="6">
    <source>
        <dbReference type="PROSITE" id="PS50850"/>
    </source>
</evidence>
<evidence type="ECO:0000256" key="3">
    <source>
        <dbReference type="ARBA" id="ARBA00022989"/>
    </source>
</evidence>
<evidence type="ECO:0000256" key="2">
    <source>
        <dbReference type="ARBA" id="ARBA00022692"/>
    </source>
</evidence>
<feature type="transmembrane region" description="Helical" evidence="5">
    <location>
        <begin position="126"/>
        <end position="148"/>
    </location>
</feature>
<feature type="domain" description="Major facilitator superfamily (MFS) profile" evidence="6">
    <location>
        <begin position="49"/>
        <end position="514"/>
    </location>
</feature>